<evidence type="ECO:0000256" key="2">
    <source>
        <dbReference type="SAM" id="SignalP"/>
    </source>
</evidence>
<proteinExistence type="predicted"/>
<keyword evidence="2" id="KW-0732">Signal</keyword>
<evidence type="ECO:0000313" key="3">
    <source>
        <dbReference type="EMBL" id="GAA4767655.1"/>
    </source>
</evidence>
<feature type="compositionally biased region" description="Acidic residues" evidence="1">
    <location>
        <begin position="91"/>
        <end position="101"/>
    </location>
</feature>
<feature type="compositionally biased region" description="Polar residues" evidence="1">
    <location>
        <begin position="168"/>
        <end position="180"/>
    </location>
</feature>
<feature type="chain" id="PRO_5046027517" description="Secreted protein" evidence="2">
    <location>
        <begin position="33"/>
        <end position="189"/>
    </location>
</feature>
<dbReference type="RefSeq" id="WP_345610373.1">
    <property type="nucleotide sequence ID" value="NZ_BAABJV010000002.1"/>
</dbReference>
<name>A0ABP8ZWX3_9ACTN</name>
<dbReference type="Proteomes" id="UP001501147">
    <property type="component" value="Unassembled WGS sequence"/>
</dbReference>
<feature type="signal peptide" evidence="2">
    <location>
        <begin position="1"/>
        <end position="32"/>
    </location>
</feature>
<comment type="caution">
    <text evidence="3">The sequence shown here is derived from an EMBL/GenBank/DDBJ whole genome shotgun (WGS) entry which is preliminary data.</text>
</comment>
<accession>A0ABP8ZWX3</accession>
<feature type="region of interest" description="Disordered" evidence="1">
    <location>
        <begin position="30"/>
        <end position="112"/>
    </location>
</feature>
<reference evidence="4" key="1">
    <citation type="journal article" date="2019" name="Int. J. Syst. Evol. Microbiol.">
        <title>The Global Catalogue of Microorganisms (GCM) 10K type strain sequencing project: providing services to taxonomists for standard genome sequencing and annotation.</title>
        <authorList>
            <consortium name="The Broad Institute Genomics Platform"/>
            <consortium name="The Broad Institute Genome Sequencing Center for Infectious Disease"/>
            <person name="Wu L."/>
            <person name="Ma J."/>
        </authorList>
    </citation>
    <scope>NUCLEOTIDE SEQUENCE [LARGE SCALE GENOMIC DNA]</scope>
    <source>
        <strain evidence="4">JCM 18324</strain>
    </source>
</reference>
<evidence type="ECO:0000313" key="4">
    <source>
        <dbReference type="Proteomes" id="UP001501147"/>
    </source>
</evidence>
<organism evidence="3 4">
    <name type="scientific">Streptomyces sanyensis</name>
    <dbReference type="NCBI Taxonomy" id="568869"/>
    <lineage>
        <taxon>Bacteria</taxon>
        <taxon>Bacillati</taxon>
        <taxon>Actinomycetota</taxon>
        <taxon>Actinomycetes</taxon>
        <taxon>Kitasatosporales</taxon>
        <taxon>Streptomycetaceae</taxon>
        <taxon>Streptomyces</taxon>
    </lineage>
</organism>
<feature type="compositionally biased region" description="Low complexity" evidence="1">
    <location>
        <begin position="53"/>
        <end position="62"/>
    </location>
</feature>
<feature type="compositionally biased region" description="Polar residues" evidence="1">
    <location>
        <begin position="42"/>
        <end position="51"/>
    </location>
</feature>
<gene>
    <name evidence="3" type="ORF">GCM10023329_12630</name>
</gene>
<sequence length="189" mass="19016">MPQIGDTVPSSRRLAPALVAAPLLALALAACGSDGDGSGGSATPTTVTPTSEAPGTPSATDTPSPPTQQDLEESVSAETERIRSSASAQLEDAEGQGDAMDDVSVQGVPTADTGDLRTGLVRVTNPTDEAAFYAVQVDFVAGDGTVVDTVVAGFPDVGPGEQVERYVSSRTAGGSDTPTTPRIAKAERS</sequence>
<evidence type="ECO:0000256" key="1">
    <source>
        <dbReference type="SAM" id="MobiDB-lite"/>
    </source>
</evidence>
<keyword evidence="4" id="KW-1185">Reference proteome</keyword>
<feature type="region of interest" description="Disordered" evidence="1">
    <location>
        <begin position="166"/>
        <end position="189"/>
    </location>
</feature>
<dbReference type="EMBL" id="BAABJV010000002">
    <property type="protein sequence ID" value="GAA4767655.1"/>
    <property type="molecule type" value="Genomic_DNA"/>
</dbReference>
<protein>
    <recommendedName>
        <fullName evidence="5">Secreted protein</fullName>
    </recommendedName>
</protein>
<evidence type="ECO:0008006" key="5">
    <source>
        <dbReference type="Google" id="ProtNLM"/>
    </source>
</evidence>